<dbReference type="CDD" id="cd00165">
    <property type="entry name" value="S4"/>
    <property type="match status" value="1"/>
</dbReference>
<dbReference type="RefSeq" id="WP_072851136.1">
    <property type="nucleotide sequence ID" value="NZ_FQVI01000008.1"/>
</dbReference>
<dbReference type="InterPro" id="IPR036986">
    <property type="entry name" value="S4_RNA-bd_sf"/>
</dbReference>
<protein>
    <submittedName>
        <fullName evidence="2">Ribosome-associated protein</fullName>
    </submittedName>
</protein>
<reference evidence="2 3" key="1">
    <citation type="submission" date="2016-11" db="EMBL/GenBank/DDBJ databases">
        <authorList>
            <person name="Jaros S."/>
            <person name="Januszkiewicz K."/>
            <person name="Wedrychowicz H."/>
        </authorList>
    </citation>
    <scope>NUCLEOTIDE SEQUENCE [LARGE SCALE GENOMIC DNA]</scope>
    <source>
        <strain evidence="2 3">DSM 17459</strain>
    </source>
</reference>
<dbReference type="Proteomes" id="UP000184245">
    <property type="component" value="Unassembled WGS sequence"/>
</dbReference>
<organism evidence="2 3">
    <name type="scientific">Lactonifactor longoviformis DSM 17459</name>
    <dbReference type="NCBI Taxonomy" id="1122155"/>
    <lineage>
        <taxon>Bacteria</taxon>
        <taxon>Bacillati</taxon>
        <taxon>Bacillota</taxon>
        <taxon>Clostridia</taxon>
        <taxon>Eubacteriales</taxon>
        <taxon>Clostridiaceae</taxon>
        <taxon>Lactonifactor</taxon>
    </lineage>
</organism>
<dbReference type="STRING" id="1122155.SAMN02745158_01842"/>
<keyword evidence="1" id="KW-0694">RNA-binding</keyword>
<sequence length="69" mass="7756">MDNIKLREEYIKLGQAIKAAGFVEDGVEAKYVIQDGLVKVNGEIDTRRGRKLYDGDVVSFQGKEIKVIK</sequence>
<dbReference type="GO" id="GO:0003723">
    <property type="term" value="F:RNA binding"/>
    <property type="evidence" value="ECO:0007669"/>
    <property type="project" value="UniProtKB-KW"/>
</dbReference>
<dbReference type="EMBL" id="FQVI01000008">
    <property type="protein sequence ID" value="SHE88896.1"/>
    <property type="molecule type" value="Genomic_DNA"/>
</dbReference>
<evidence type="ECO:0000256" key="1">
    <source>
        <dbReference type="PROSITE-ProRule" id="PRU00182"/>
    </source>
</evidence>
<dbReference type="Gene3D" id="3.10.290.10">
    <property type="entry name" value="RNA-binding S4 domain"/>
    <property type="match status" value="1"/>
</dbReference>
<dbReference type="AlphaFoldDB" id="A0A1M4X634"/>
<dbReference type="OrthoDB" id="9811532at2"/>
<dbReference type="Pfam" id="PF13275">
    <property type="entry name" value="S4_2"/>
    <property type="match status" value="1"/>
</dbReference>
<evidence type="ECO:0000313" key="2">
    <source>
        <dbReference type="EMBL" id="SHE88896.1"/>
    </source>
</evidence>
<keyword evidence="3" id="KW-1185">Reference proteome</keyword>
<dbReference type="PROSITE" id="PS50889">
    <property type="entry name" value="S4"/>
    <property type="match status" value="1"/>
</dbReference>
<proteinExistence type="predicted"/>
<dbReference type="SUPFAM" id="SSF55174">
    <property type="entry name" value="Alpha-L RNA-binding motif"/>
    <property type="match status" value="1"/>
</dbReference>
<gene>
    <name evidence="2" type="ORF">SAMN02745158_01842</name>
</gene>
<name>A0A1M4X634_9CLOT</name>
<accession>A0A1M4X634</accession>
<evidence type="ECO:0000313" key="3">
    <source>
        <dbReference type="Proteomes" id="UP000184245"/>
    </source>
</evidence>